<dbReference type="Proteomes" id="UP000319014">
    <property type="component" value="Unassembled WGS sequence"/>
</dbReference>
<dbReference type="GO" id="GO:0016788">
    <property type="term" value="F:hydrolase activity, acting on ester bonds"/>
    <property type="evidence" value="ECO:0007669"/>
    <property type="project" value="UniProtKB-ARBA"/>
</dbReference>
<dbReference type="EMBL" id="FXTK01000007">
    <property type="protein sequence ID" value="SMO69062.1"/>
    <property type="molecule type" value="Genomic_DNA"/>
</dbReference>
<organism evidence="1 2">
    <name type="scientific">Paracoccus laeviglucosivorans</name>
    <dbReference type="NCBI Taxonomy" id="1197861"/>
    <lineage>
        <taxon>Bacteria</taxon>
        <taxon>Pseudomonadati</taxon>
        <taxon>Pseudomonadota</taxon>
        <taxon>Alphaproteobacteria</taxon>
        <taxon>Rhodobacterales</taxon>
        <taxon>Paracoccaceae</taxon>
        <taxon>Paracoccus</taxon>
    </lineage>
</organism>
<proteinExistence type="predicted"/>
<dbReference type="AlphaFoldDB" id="A0A521DBW3"/>
<evidence type="ECO:0000313" key="1">
    <source>
        <dbReference type="EMBL" id="SMO69062.1"/>
    </source>
</evidence>
<keyword evidence="2" id="KW-1185">Reference proteome</keyword>
<evidence type="ECO:0000313" key="2">
    <source>
        <dbReference type="Proteomes" id="UP000319014"/>
    </source>
</evidence>
<sequence length="260" mass="28911">MSSAFQFLIEGVSAFYLGHSLVSPTLPEMMHNLMETPVEFQIINGAPLEWQWNESANAQGMNGREWLPTHPVDAFVMTERVPLAPTVEYHASQKYAADWAALAVKANPAVKLYLYETWEGIDDQTTGTTKTWREQIVKNLPLWESIADGVNKTLPEGTAPMRIIPAGQGMIRLHDAIERGEVPGMYSIRDFFRDDIHPTDAGFYYVALINYAVLTGESPIGAERNMMGMGGPYDTPSDKVADVLQRLAKETVDEFNGVAN</sequence>
<dbReference type="OrthoDB" id="8883291at2"/>
<protein>
    <submittedName>
        <fullName evidence="1">Uncharacterized protein</fullName>
    </submittedName>
</protein>
<accession>A0A521DBW3</accession>
<reference evidence="1 2" key="1">
    <citation type="submission" date="2017-05" db="EMBL/GenBank/DDBJ databases">
        <authorList>
            <person name="Varghese N."/>
            <person name="Submissions S."/>
        </authorList>
    </citation>
    <scope>NUCLEOTIDE SEQUENCE [LARGE SCALE GENOMIC DNA]</scope>
    <source>
        <strain evidence="1 2">DSM 100094</strain>
    </source>
</reference>
<gene>
    <name evidence="1" type="ORF">SAMN06265221_10768</name>
</gene>
<dbReference type="Gene3D" id="3.40.50.1110">
    <property type="entry name" value="SGNH hydrolase"/>
    <property type="match status" value="1"/>
</dbReference>
<dbReference type="RefSeq" id="WP_142663068.1">
    <property type="nucleotide sequence ID" value="NZ_FXTK01000007.1"/>
</dbReference>
<name>A0A521DBW3_9RHOB</name>
<dbReference type="InterPro" id="IPR036514">
    <property type="entry name" value="SGNH_hydro_sf"/>
</dbReference>